<dbReference type="AlphaFoldDB" id="A0A8J7AQ35"/>
<gene>
    <name evidence="1" type="ORF">IQ241_13295</name>
</gene>
<comment type="caution">
    <text evidence="1">The sequence shown here is derived from an EMBL/GenBank/DDBJ whole genome shotgun (WGS) entry which is preliminary data.</text>
</comment>
<dbReference type="EMBL" id="JADEXG010000029">
    <property type="protein sequence ID" value="MBE9078256.1"/>
    <property type="molecule type" value="Genomic_DNA"/>
</dbReference>
<reference evidence="1" key="1">
    <citation type="submission" date="2020-10" db="EMBL/GenBank/DDBJ databases">
        <authorList>
            <person name="Castelo-Branco R."/>
            <person name="Eusebio N."/>
            <person name="Adriana R."/>
            <person name="Vieira A."/>
            <person name="Brugerolle De Fraissinette N."/>
            <person name="Rezende De Castro R."/>
            <person name="Schneider M.P."/>
            <person name="Vasconcelos V."/>
            <person name="Leao P.N."/>
        </authorList>
    </citation>
    <scope>NUCLEOTIDE SEQUENCE</scope>
    <source>
        <strain evidence="1">LEGE 07310</strain>
    </source>
</reference>
<evidence type="ECO:0000313" key="1">
    <source>
        <dbReference type="EMBL" id="MBE9078256.1"/>
    </source>
</evidence>
<protein>
    <submittedName>
        <fullName evidence="1">Uncharacterized protein</fullName>
    </submittedName>
</protein>
<keyword evidence="2" id="KW-1185">Reference proteome</keyword>
<organism evidence="1 2">
    <name type="scientific">Vasconcelosia minhoensis LEGE 07310</name>
    <dbReference type="NCBI Taxonomy" id="915328"/>
    <lineage>
        <taxon>Bacteria</taxon>
        <taxon>Bacillati</taxon>
        <taxon>Cyanobacteriota</taxon>
        <taxon>Cyanophyceae</taxon>
        <taxon>Nodosilineales</taxon>
        <taxon>Cymatolegaceae</taxon>
        <taxon>Vasconcelosia</taxon>
        <taxon>Vasconcelosia minhoensis</taxon>
    </lineage>
</organism>
<proteinExistence type="predicted"/>
<name>A0A8J7AQ35_9CYAN</name>
<evidence type="ECO:0000313" key="2">
    <source>
        <dbReference type="Proteomes" id="UP000636505"/>
    </source>
</evidence>
<accession>A0A8J7AQ35</accession>
<dbReference type="Proteomes" id="UP000636505">
    <property type="component" value="Unassembled WGS sequence"/>
</dbReference>
<sequence length="236" mass="26227">MHQSVALQELAIVVAANNHSPAVVNLEFLKYTGIVPMDWELARNPIYTPQLVQHTFQNGITITAQPNRVIFTEVIEGKDLAQVEIARLARKYVQSLPNLEYEAVGLNPTGHVTFGGQPEAVKKYLNETLLAPGPWQNVGQSPARSTINFSYTLERNVLNLTISEAGMRNEDETVTPVILFVGNFIHRPEGSSPQELVESLCNNLDQWQTDLETYQDIINQNFLSGLGETVLLPAFA</sequence>